<keyword evidence="1" id="KW-0472">Membrane</keyword>
<reference evidence="3 4" key="1">
    <citation type="submission" date="2014-12" db="EMBL/GenBank/DDBJ databases">
        <title>Draft genome sequences of 29 type strains of Enterococci.</title>
        <authorList>
            <person name="Zhong Z."/>
            <person name="Sun Z."/>
            <person name="Liu W."/>
            <person name="Zhang W."/>
            <person name="Zhang H."/>
        </authorList>
    </citation>
    <scope>NUCLEOTIDE SEQUENCE [LARGE SCALE GENOMIC DNA]</scope>
    <source>
        <strain evidence="3 4">DSM 22802</strain>
    </source>
</reference>
<dbReference type="AlphaFoldDB" id="A0A1L8SRD3"/>
<dbReference type="EMBL" id="JXKM01000013">
    <property type="protein sequence ID" value="OJG34581.1"/>
    <property type="molecule type" value="Genomic_DNA"/>
</dbReference>
<sequence>MVSKRTITNWETGKTIPDIESVIRLAKLFQLSLDDLMLEDSAVVKEIQRKEKIAKLTGIYYIGPVLTGIILVVMMYLPNPNSEWMLGLIAVASMSNCCPFTILKRSWDC</sequence>
<keyword evidence="4" id="KW-1185">Reference proteome</keyword>
<proteinExistence type="predicted"/>
<dbReference type="CDD" id="cd00093">
    <property type="entry name" value="HTH_XRE"/>
    <property type="match status" value="1"/>
</dbReference>
<dbReference type="InterPro" id="IPR001387">
    <property type="entry name" value="Cro/C1-type_HTH"/>
</dbReference>
<evidence type="ECO:0000259" key="2">
    <source>
        <dbReference type="PROSITE" id="PS50943"/>
    </source>
</evidence>
<evidence type="ECO:0000313" key="4">
    <source>
        <dbReference type="Proteomes" id="UP000183700"/>
    </source>
</evidence>
<dbReference type="Gene3D" id="1.10.260.40">
    <property type="entry name" value="lambda repressor-like DNA-binding domains"/>
    <property type="match status" value="1"/>
</dbReference>
<dbReference type="InterPro" id="IPR010982">
    <property type="entry name" value="Lambda_DNA-bd_dom_sf"/>
</dbReference>
<dbReference type="GO" id="GO:0003677">
    <property type="term" value="F:DNA binding"/>
    <property type="evidence" value="ECO:0007669"/>
    <property type="project" value="InterPro"/>
</dbReference>
<keyword evidence="1" id="KW-1133">Transmembrane helix</keyword>
<evidence type="ECO:0000313" key="3">
    <source>
        <dbReference type="EMBL" id="OJG34581.1"/>
    </source>
</evidence>
<protein>
    <recommendedName>
        <fullName evidence="2">HTH cro/C1-type domain-containing protein</fullName>
    </recommendedName>
</protein>
<feature type="domain" description="HTH cro/C1-type" evidence="2">
    <location>
        <begin position="2"/>
        <end position="36"/>
    </location>
</feature>
<dbReference type="SUPFAM" id="SSF47413">
    <property type="entry name" value="lambda repressor-like DNA-binding domains"/>
    <property type="match status" value="1"/>
</dbReference>
<dbReference type="STRING" id="319970.RV00_GL000801"/>
<name>A0A1L8SRD3_9ENTE</name>
<accession>A0A1L8SRD3</accession>
<dbReference type="RefSeq" id="WP_249024106.1">
    <property type="nucleotide sequence ID" value="NZ_JBHLVS010000030.1"/>
</dbReference>
<feature type="transmembrane region" description="Helical" evidence="1">
    <location>
        <begin position="58"/>
        <end position="78"/>
    </location>
</feature>
<dbReference type="Pfam" id="PF01381">
    <property type="entry name" value="HTH_3"/>
    <property type="match status" value="1"/>
</dbReference>
<evidence type="ECO:0000256" key="1">
    <source>
        <dbReference type="SAM" id="Phobius"/>
    </source>
</evidence>
<dbReference type="Proteomes" id="UP000183700">
    <property type="component" value="Unassembled WGS sequence"/>
</dbReference>
<dbReference type="PROSITE" id="PS50943">
    <property type="entry name" value="HTH_CROC1"/>
    <property type="match status" value="1"/>
</dbReference>
<gene>
    <name evidence="3" type="ORF">RV00_GL000801</name>
</gene>
<keyword evidence="1" id="KW-0812">Transmembrane</keyword>
<comment type="caution">
    <text evidence="3">The sequence shown here is derived from an EMBL/GenBank/DDBJ whole genome shotgun (WGS) entry which is preliminary data.</text>
</comment>
<organism evidence="3 4">
    <name type="scientific">Enterococcus devriesei</name>
    <dbReference type="NCBI Taxonomy" id="319970"/>
    <lineage>
        <taxon>Bacteria</taxon>
        <taxon>Bacillati</taxon>
        <taxon>Bacillota</taxon>
        <taxon>Bacilli</taxon>
        <taxon>Lactobacillales</taxon>
        <taxon>Enterococcaceae</taxon>
        <taxon>Enterococcus</taxon>
    </lineage>
</organism>